<comment type="caution">
    <text evidence="4">The sequence shown here is derived from an EMBL/GenBank/DDBJ whole genome shotgun (WGS) entry which is preliminary data.</text>
</comment>
<dbReference type="PANTHER" id="PTHR47933:SF8">
    <property type="entry name" value="OS02G0601600 PROTEIN"/>
    <property type="match status" value="1"/>
</dbReference>
<organism evidence="4 5">
    <name type="scientific">Erythroxylum novogranatense</name>
    <dbReference type="NCBI Taxonomy" id="1862640"/>
    <lineage>
        <taxon>Eukaryota</taxon>
        <taxon>Viridiplantae</taxon>
        <taxon>Streptophyta</taxon>
        <taxon>Embryophyta</taxon>
        <taxon>Tracheophyta</taxon>
        <taxon>Spermatophyta</taxon>
        <taxon>Magnoliopsida</taxon>
        <taxon>eudicotyledons</taxon>
        <taxon>Gunneridae</taxon>
        <taxon>Pentapetalae</taxon>
        <taxon>rosids</taxon>
        <taxon>fabids</taxon>
        <taxon>Malpighiales</taxon>
        <taxon>Erythroxylaceae</taxon>
        <taxon>Erythroxylum</taxon>
    </lineage>
</organism>
<evidence type="ECO:0000256" key="3">
    <source>
        <dbReference type="PROSITE-ProRule" id="PRU00708"/>
    </source>
</evidence>
<evidence type="ECO:0000313" key="4">
    <source>
        <dbReference type="EMBL" id="KAJ8758896.1"/>
    </source>
</evidence>
<dbReference type="Pfam" id="PF01535">
    <property type="entry name" value="PPR"/>
    <property type="match status" value="2"/>
</dbReference>
<feature type="repeat" description="PPR" evidence="3">
    <location>
        <begin position="361"/>
        <end position="395"/>
    </location>
</feature>
<dbReference type="Proteomes" id="UP001159364">
    <property type="component" value="Linkage Group LG07"/>
</dbReference>
<evidence type="ECO:0008006" key="6">
    <source>
        <dbReference type="Google" id="ProtNLM"/>
    </source>
</evidence>
<dbReference type="InterPro" id="IPR002885">
    <property type="entry name" value="PPR_rpt"/>
</dbReference>
<dbReference type="Pfam" id="PF13041">
    <property type="entry name" value="PPR_2"/>
    <property type="match status" value="3"/>
</dbReference>
<feature type="repeat" description="PPR" evidence="3">
    <location>
        <begin position="255"/>
        <end position="289"/>
    </location>
</feature>
<evidence type="ECO:0000256" key="2">
    <source>
        <dbReference type="ARBA" id="ARBA00022737"/>
    </source>
</evidence>
<feature type="repeat" description="PPR" evidence="3">
    <location>
        <begin position="220"/>
        <end position="254"/>
    </location>
</feature>
<dbReference type="EMBL" id="JAIWQS010000007">
    <property type="protein sequence ID" value="KAJ8758896.1"/>
    <property type="molecule type" value="Genomic_DNA"/>
</dbReference>
<sequence>MISPLRHCLRLTCLFDSSFSSAFYCSSSLASAGIDCPEKRCVDDSTPRSDIDLLLEKVRVGGSHDEVLQSLSQDAVCNSVQLSHDLVAGLLHRFRDDWRSALGVFKWASSRSGYEHSSESYDTMVDILGKLKQMDQMRVFLDDMKRCHVVTLSTIGKVMRRFAGAGQWEEAVRIFDELGSFGLEKNTESMNLLLDTLCKERKVEQARAVFLELKSHVPPNANTFNIFINGWCRLNRVDEAYWTIQEMKGYGCRPCIISYSTLVLFHCRQNQFDKVYELFDEMVKQGCPPNVVTYTTVMSSLAKLERFGEAIEVARKMDSTGCKPDVLFYNSLIHSLGRAGKVKEAIEVFEVEMRNNGISPNTSTYNTMIAMFCHQGQEQKALNLLKAMERLKLCKPDVQTYFPLLKSCFKTGKVGTSLSTLLDDMAIKHHLSLDASAYTLLIHGLCRANRCEWAYRLFEEMIAKDMTPRYRTCLLLWKELEQQLMYESAQKVAAYMEKL</sequence>
<dbReference type="PANTHER" id="PTHR47933">
    <property type="entry name" value="PENTATRICOPEPTIDE REPEAT-CONTAINING PROTEIN 1, MITOCHONDRIAL"/>
    <property type="match status" value="1"/>
</dbReference>
<protein>
    <recommendedName>
        <fullName evidence="6">Pentatricopeptide repeat-containing protein</fullName>
    </recommendedName>
</protein>
<dbReference type="SUPFAM" id="SSF48452">
    <property type="entry name" value="TPR-like"/>
    <property type="match status" value="1"/>
</dbReference>
<feature type="repeat" description="PPR" evidence="3">
    <location>
        <begin position="186"/>
        <end position="216"/>
    </location>
</feature>
<gene>
    <name evidence="4" type="ORF">K2173_002675</name>
</gene>
<comment type="similarity">
    <text evidence="1">Belongs to the PPR family. P subfamily.</text>
</comment>
<feature type="repeat" description="PPR" evidence="3">
    <location>
        <begin position="151"/>
        <end position="185"/>
    </location>
</feature>
<proteinExistence type="inferred from homology"/>
<feature type="repeat" description="PPR" evidence="3">
    <location>
        <begin position="325"/>
        <end position="360"/>
    </location>
</feature>
<keyword evidence="5" id="KW-1185">Reference proteome</keyword>
<name>A0AAV8SXN6_9ROSI</name>
<dbReference type="Gene3D" id="1.25.40.10">
    <property type="entry name" value="Tetratricopeptide repeat domain"/>
    <property type="match status" value="4"/>
</dbReference>
<evidence type="ECO:0000256" key="1">
    <source>
        <dbReference type="ARBA" id="ARBA00007626"/>
    </source>
</evidence>
<dbReference type="InterPro" id="IPR051240">
    <property type="entry name" value="Mito_RNA-Proc/Resp"/>
</dbReference>
<dbReference type="Pfam" id="PF12854">
    <property type="entry name" value="PPR_1"/>
    <property type="match status" value="1"/>
</dbReference>
<feature type="repeat" description="PPR" evidence="3">
    <location>
        <begin position="290"/>
        <end position="324"/>
    </location>
</feature>
<accession>A0AAV8SXN6</accession>
<reference evidence="4 5" key="1">
    <citation type="submission" date="2021-09" db="EMBL/GenBank/DDBJ databases">
        <title>Genomic insights and catalytic innovation underlie evolution of tropane alkaloids biosynthesis.</title>
        <authorList>
            <person name="Wang Y.-J."/>
            <person name="Tian T."/>
            <person name="Huang J.-P."/>
            <person name="Huang S.-X."/>
        </authorList>
    </citation>
    <scope>NUCLEOTIDE SEQUENCE [LARGE SCALE GENOMIC DNA]</scope>
    <source>
        <strain evidence="4">KIB-2018</strain>
        <tissue evidence="4">Leaf</tissue>
    </source>
</reference>
<dbReference type="PROSITE" id="PS51375">
    <property type="entry name" value="PPR"/>
    <property type="match status" value="8"/>
</dbReference>
<feature type="repeat" description="PPR" evidence="3">
    <location>
        <begin position="434"/>
        <end position="468"/>
    </location>
</feature>
<dbReference type="InterPro" id="IPR011990">
    <property type="entry name" value="TPR-like_helical_dom_sf"/>
</dbReference>
<evidence type="ECO:0000313" key="5">
    <source>
        <dbReference type="Proteomes" id="UP001159364"/>
    </source>
</evidence>
<dbReference type="NCBIfam" id="TIGR00756">
    <property type="entry name" value="PPR"/>
    <property type="match status" value="6"/>
</dbReference>
<dbReference type="AlphaFoldDB" id="A0AAV8SXN6"/>
<keyword evidence="2" id="KW-0677">Repeat</keyword>
<dbReference type="GO" id="GO:0003729">
    <property type="term" value="F:mRNA binding"/>
    <property type="evidence" value="ECO:0007669"/>
    <property type="project" value="TreeGrafter"/>
</dbReference>